<sequence>MNFTLILICITSLALAILALADEPRNLGSGFEPDGKFKIEVAIPEGSKQAVLEISDRLEPESSWRKMIGTQSEGSAATVTFWLPEQVRPAGHMFARVSVSPDDDLPTVELHDSNLCQIEYATTNGSQRQLDIISFATGKMTEWGDLPRAQSQQMLISWLLEQPEVASASVSAISDSVSFLFKDGTIGMLMNKPRFSNDPPESQTISSALSDPFSPIAPGNAKAFDAGNSTIELPGSNLAITSFSLEEHFPNSGPVINGWLSANQYNTHHYSSPTLAEIMNWSASQEIGVMFWQSHGCGYRKPDGSDAVGLVTRQIATQGQYSAMLKSGELGLAGEEGQPAPFYTINAGFVKNHLRFAKHSLVVVDACFGATADIAQAFIDQGVGSYASYDWLSGNYSGTPCLKIFDRLLGMNQEPPISSPKERPFTFAAVDWWMDVRGYYYDPSPKYPDQNRPNAKLIWKHHPTQPCHLLKPSIMRVLSESAYDNEPYSKYLIEGDFGADPGETKRAVEWGGVAMKVVRWEPDVGITIRVPSSPPVGAIQVKLNDPFPTVSNPVPITQWTVPFKYEITGLGSKKVVMDLNVKFRGDIHGSRGVPEMPVQYLPTAFSNMADCTGTISASGTHQPETGVTVTWSGGSTLTSIDPNTPENDGSLQKVIWNSGAIDMLNSRIFPFGLVADGTYVETTKIVQPDGSINTVHETIGIGLSGLGYPPPEISINPLNAVFRGNTLTWPTSEGSVKISWPSVTPQMAPDENTQH</sequence>
<feature type="signal peptide" evidence="1">
    <location>
        <begin position="1"/>
        <end position="21"/>
    </location>
</feature>
<dbReference type="AlphaFoldDB" id="A0A934VU08"/>
<protein>
    <recommendedName>
        <fullName evidence="4">Glycoside hydrolase family 42 N-terminal domain-containing protein</fullName>
    </recommendedName>
</protein>
<keyword evidence="1" id="KW-0732">Signal</keyword>
<keyword evidence="3" id="KW-1185">Reference proteome</keyword>
<feature type="chain" id="PRO_5037070598" description="Glycoside hydrolase family 42 N-terminal domain-containing protein" evidence="1">
    <location>
        <begin position="22"/>
        <end position="755"/>
    </location>
</feature>
<reference evidence="2" key="1">
    <citation type="submission" date="2021-01" db="EMBL/GenBank/DDBJ databases">
        <title>Modified the classification status of verrucomicrobia.</title>
        <authorList>
            <person name="Feng X."/>
        </authorList>
    </citation>
    <scope>NUCLEOTIDE SEQUENCE</scope>
    <source>
        <strain evidence="2">KCTC 22041</strain>
    </source>
</reference>
<dbReference type="EMBL" id="JAENIJ010000007">
    <property type="protein sequence ID" value="MBK1882037.1"/>
    <property type="molecule type" value="Genomic_DNA"/>
</dbReference>
<gene>
    <name evidence="2" type="ORF">JIN85_06400</name>
</gene>
<evidence type="ECO:0000313" key="3">
    <source>
        <dbReference type="Proteomes" id="UP000603141"/>
    </source>
</evidence>
<comment type="caution">
    <text evidence="2">The sequence shown here is derived from an EMBL/GenBank/DDBJ whole genome shotgun (WGS) entry which is preliminary data.</text>
</comment>
<proteinExistence type="predicted"/>
<accession>A0A934VU08</accession>
<name>A0A934VU08_9BACT</name>
<evidence type="ECO:0008006" key="4">
    <source>
        <dbReference type="Google" id="ProtNLM"/>
    </source>
</evidence>
<dbReference type="RefSeq" id="WP_200268783.1">
    <property type="nucleotide sequence ID" value="NZ_JAENIJ010000007.1"/>
</dbReference>
<evidence type="ECO:0000256" key="1">
    <source>
        <dbReference type="SAM" id="SignalP"/>
    </source>
</evidence>
<evidence type="ECO:0000313" key="2">
    <source>
        <dbReference type="EMBL" id="MBK1882037.1"/>
    </source>
</evidence>
<organism evidence="2 3">
    <name type="scientific">Luteolibacter pohnpeiensis</name>
    <dbReference type="NCBI Taxonomy" id="454153"/>
    <lineage>
        <taxon>Bacteria</taxon>
        <taxon>Pseudomonadati</taxon>
        <taxon>Verrucomicrobiota</taxon>
        <taxon>Verrucomicrobiia</taxon>
        <taxon>Verrucomicrobiales</taxon>
        <taxon>Verrucomicrobiaceae</taxon>
        <taxon>Luteolibacter</taxon>
    </lineage>
</organism>
<dbReference type="Proteomes" id="UP000603141">
    <property type="component" value="Unassembled WGS sequence"/>
</dbReference>